<comment type="caution">
    <text evidence="2">The sequence shown here is derived from an EMBL/GenBank/DDBJ whole genome shotgun (WGS) entry which is preliminary data.</text>
</comment>
<accession>A0A5M9R7G9</accession>
<dbReference type="InterPro" id="IPR014547">
    <property type="entry name" value="UCP028477"/>
</dbReference>
<keyword evidence="1" id="KW-0732">Signal</keyword>
<dbReference type="Pfam" id="PF09916">
    <property type="entry name" value="DUF2145"/>
    <property type="match status" value="1"/>
</dbReference>
<dbReference type="EMBL" id="VXKB01000001">
    <property type="protein sequence ID" value="KAA8716650.1"/>
    <property type="molecule type" value="Genomic_DNA"/>
</dbReference>
<reference evidence="2 3" key="1">
    <citation type="submission" date="2019-09" db="EMBL/GenBank/DDBJ databases">
        <title>Draft genome sequence of various Type strains from the CCUG.</title>
        <authorList>
            <person name="Pineiro-Iglesias B."/>
            <person name="Tunovic T."/>
            <person name="Unosson C."/>
            <person name="Inganas E."/>
            <person name="Ohlen M."/>
            <person name="Cardew S."/>
            <person name="Jensie-Markopoulos S."/>
            <person name="Salva-Serra F."/>
            <person name="Jaen-Luchoro D."/>
            <person name="Karlsson R."/>
            <person name="Svensson-Stadler L."/>
            <person name="Chun J."/>
            <person name="Moore E."/>
        </authorList>
    </citation>
    <scope>NUCLEOTIDE SEQUENCE [LARGE SCALE GENOMIC DNA]</scope>
    <source>
        <strain evidence="2 3">CCUG 53682T</strain>
    </source>
</reference>
<dbReference type="OrthoDB" id="6623995at2"/>
<evidence type="ECO:0000313" key="2">
    <source>
        <dbReference type="EMBL" id="KAA8716650.1"/>
    </source>
</evidence>
<evidence type="ECO:0000256" key="1">
    <source>
        <dbReference type="SAM" id="SignalP"/>
    </source>
</evidence>
<evidence type="ECO:0000313" key="3">
    <source>
        <dbReference type="Proteomes" id="UP000322181"/>
    </source>
</evidence>
<feature type="chain" id="PRO_5024440991" evidence="1">
    <location>
        <begin position="22"/>
        <end position="271"/>
    </location>
</feature>
<dbReference type="Proteomes" id="UP000322181">
    <property type="component" value="Unassembled WGS sequence"/>
</dbReference>
<name>A0A5M9R7G9_9GAMM</name>
<dbReference type="RefSeq" id="WP_067363912.1">
    <property type="nucleotide sequence ID" value="NZ_BAAAFS010000001.1"/>
</dbReference>
<gene>
    <name evidence="2" type="ORF">F4V73_01825</name>
</gene>
<protein>
    <submittedName>
        <fullName evidence="2">DUF2145 domain-containing protein</fullName>
    </submittedName>
</protein>
<sequence length="271" mass="29673">MRLLKSVILTVLLIISGPAFSGSQNCTDKTPPTPQEAALRTSQAKVLHDWLEQQGDRVVLLVRQGQALSEYGLTFSHAGYAVRERNGTWRVYHNLNTCGTAQSELWIQGLYQFIDDDLAGNTIATLHFPPALQSQLLRVLRDPALRKALHNPDYNMLAHPFATDSQNSNGWILMVFAAARSAGVDSVPAGVTWLKSEFYIGSSAEAGLVKRALADSFMPHVSTDGQPVTGIITFNSGDSLLGFLSRYGKFRVECNHGNFGSSVCLRPLPEQ</sequence>
<organism evidence="2 3">
    <name type="scientific">Morganella psychrotolerans</name>
    <dbReference type="NCBI Taxonomy" id="368603"/>
    <lineage>
        <taxon>Bacteria</taxon>
        <taxon>Pseudomonadati</taxon>
        <taxon>Pseudomonadota</taxon>
        <taxon>Gammaproteobacteria</taxon>
        <taxon>Enterobacterales</taxon>
        <taxon>Morganellaceae</taxon>
        <taxon>Morganella</taxon>
    </lineage>
</organism>
<dbReference type="AlphaFoldDB" id="A0A5M9R7G9"/>
<proteinExistence type="predicted"/>
<feature type="signal peptide" evidence="1">
    <location>
        <begin position="1"/>
        <end position="21"/>
    </location>
</feature>